<dbReference type="Gene3D" id="3.40.50.200">
    <property type="entry name" value="Peptidase S8/S53 domain"/>
    <property type="match status" value="1"/>
</dbReference>
<dbReference type="PANTHER" id="PTHR43806">
    <property type="entry name" value="PEPTIDASE S8"/>
    <property type="match status" value="1"/>
</dbReference>
<reference evidence="10" key="1">
    <citation type="submission" date="2018-01" db="EMBL/GenBank/DDBJ databases">
        <authorList>
            <person name="Li J."/>
        </authorList>
    </citation>
    <scope>NUCLEOTIDE SEQUENCE [LARGE SCALE GENOMIC DNA]</scope>
    <source>
        <strain evidence="10">592</strain>
    </source>
</reference>
<evidence type="ECO:0000259" key="8">
    <source>
        <dbReference type="Pfam" id="PF00082"/>
    </source>
</evidence>
<dbReference type="InterPro" id="IPR036852">
    <property type="entry name" value="Peptidase_S8/S53_dom_sf"/>
</dbReference>
<feature type="domain" description="Peptidase S8/S53" evidence="8">
    <location>
        <begin position="196"/>
        <end position="449"/>
    </location>
</feature>
<keyword evidence="7" id="KW-0472">Membrane</keyword>
<name>A0A2S0WQP5_9ACTN</name>
<feature type="region of interest" description="Disordered" evidence="6">
    <location>
        <begin position="1"/>
        <end position="136"/>
    </location>
</feature>
<evidence type="ECO:0000256" key="7">
    <source>
        <dbReference type="SAM" id="Phobius"/>
    </source>
</evidence>
<keyword evidence="7" id="KW-1133">Transmembrane helix</keyword>
<feature type="region of interest" description="Disordered" evidence="6">
    <location>
        <begin position="487"/>
        <end position="522"/>
    </location>
</feature>
<evidence type="ECO:0000313" key="9">
    <source>
        <dbReference type="EMBL" id="AWB93610.1"/>
    </source>
</evidence>
<feature type="compositionally biased region" description="Basic and acidic residues" evidence="6">
    <location>
        <begin position="55"/>
        <end position="64"/>
    </location>
</feature>
<evidence type="ECO:0000256" key="1">
    <source>
        <dbReference type="ARBA" id="ARBA00011073"/>
    </source>
</evidence>
<dbReference type="InterPro" id="IPR050131">
    <property type="entry name" value="Peptidase_S8_subtilisin-like"/>
</dbReference>
<evidence type="ECO:0000256" key="6">
    <source>
        <dbReference type="SAM" id="MobiDB-lite"/>
    </source>
</evidence>
<evidence type="ECO:0000256" key="3">
    <source>
        <dbReference type="ARBA" id="ARBA00022801"/>
    </source>
</evidence>
<feature type="compositionally biased region" description="Polar residues" evidence="6">
    <location>
        <begin position="65"/>
        <end position="80"/>
    </location>
</feature>
<keyword evidence="2 5" id="KW-0645">Protease</keyword>
<feature type="compositionally biased region" description="Low complexity" evidence="6">
    <location>
        <begin position="504"/>
        <end position="522"/>
    </location>
</feature>
<feature type="compositionally biased region" description="Basic residues" evidence="6">
    <location>
        <begin position="119"/>
        <end position="136"/>
    </location>
</feature>
<accession>A0A2S0WQP5</accession>
<feature type="compositionally biased region" description="Basic residues" evidence="6">
    <location>
        <begin position="89"/>
        <end position="106"/>
    </location>
</feature>
<keyword evidence="4 5" id="KW-0720">Serine protease</keyword>
<evidence type="ECO:0000313" key="10">
    <source>
        <dbReference type="Proteomes" id="UP000244384"/>
    </source>
</evidence>
<dbReference type="EMBL" id="CP026952">
    <property type="protein sequence ID" value="AWB93610.1"/>
    <property type="molecule type" value="Genomic_DNA"/>
</dbReference>
<dbReference type="KEGG" id="aez:C3E78_16105"/>
<dbReference type="InterPro" id="IPR000209">
    <property type="entry name" value="Peptidase_S8/S53_dom"/>
</dbReference>
<dbReference type="InterPro" id="IPR015500">
    <property type="entry name" value="Peptidase_S8_subtilisin-rel"/>
</dbReference>
<feature type="active site" description="Charge relay system" evidence="5">
    <location>
        <position position="408"/>
    </location>
</feature>
<dbReference type="PROSITE" id="PS00138">
    <property type="entry name" value="SUBTILASE_SER"/>
    <property type="match status" value="1"/>
</dbReference>
<gene>
    <name evidence="9" type="ORF">C3E78_16105</name>
</gene>
<evidence type="ECO:0000256" key="4">
    <source>
        <dbReference type="ARBA" id="ARBA00022825"/>
    </source>
</evidence>
<feature type="compositionally biased region" description="Basic and acidic residues" evidence="6">
    <location>
        <begin position="21"/>
        <end position="42"/>
    </location>
</feature>
<dbReference type="PANTHER" id="PTHR43806:SF11">
    <property type="entry name" value="CEREVISIN-RELATED"/>
    <property type="match status" value="1"/>
</dbReference>
<keyword evidence="3 5" id="KW-0378">Hydrolase</keyword>
<feature type="active site" description="Charge relay system" evidence="5">
    <location>
        <position position="205"/>
    </location>
</feature>
<keyword evidence="10" id="KW-1185">Reference proteome</keyword>
<organism evidence="9 10">
    <name type="scientific">Aeromicrobium chenweiae</name>
    <dbReference type="NCBI Taxonomy" id="2079793"/>
    <lineage>
        <taxon>Bacteria</taxon>
        <taxon>Bacillati</taxon>
        <taxon>Actinomycetota</taxon>
        <taxon>Actinomycetes</taxon>
        <taxon>Propionibacteriales</taxon>
        <taxon>Nocardioidaceae</taxon>
        <taxon>Aeromicrobium</taxon>
    </lineage>
</organism>
<dbReference type="PROSITE" id="PS51892">
    <property type="entry name" value="SUBTILASE"/>
    <property type="match status" value="1"/>
</dbReference>
<protein>
    <recommendedName>
        <fullName evidence="8">Peptidase S8/S53 domain-containing protein</fullName>
    </recommendedName>
</protein>
<dbReference type="GO" id="GO:0006508">
    <property type="term" value="P:proteolysis"/>
    <property type="evidence" value="ECO:0007669"/>
    <property type="project" value="UniProtKB-KW"/>
</dbReference>
<dbReference type="PRINTS" id="PR00723">
    <property type="entry name" value="SUBTILISIN"/>
</dbReference>
<dbReference type="Proteomes" id="UP000244384">
    <property type="component" value="Chromosome"/>
</dbReference>
<evidence type="ECO:0000256" key="5">
    <source>
        <dbReference type="PROSITE-ProRule" id="PRU01240"/>
    </source>
</evidence>
<dbReference type="InterPro" id="IPR023828">
    <property type="entry name" value="Peptidase_S8_Ser-AS"/>
</dbReference>
<evidence type="ECO:0000256" key="2">
    <source>
        <dbReference type="ARBA" id="ARBA00022670"/>
    </source>
</evidence>
<comment type="similarity">
    <text evidence="1 5">Belongs to the peptidase S8 family.</text>
</comment>
<feature type="transmembrane region" description="Helical" evidence="7">
    <location>
        <begin position="528"/>
        <end position="549"/>
    </location>
</feature>
<dbReference type="Pfam" id="PF00082">
    <property type="entry name" value="Peptidase_S8"/>
    <property type="match status" value="1"/>
</dbReference>
<sequence length="571" mass="60872">MQLVPVRRGPLRPAPGCRRGVRQDPRRGNDGHRRLRPHDRAGRAQPCPDRRRRAGHLDRHRLEGQQRTADTCAQPGSQRGRSPAEGAGHRPRHRSGDRHVRRRQPHRQGTVPRWPASRWRSRHRRCGRPAHGRGQRLRRLRRKLEVTIRGRSGAVAVAVALTILTLLAPSGASAKPLQPWWFTGLSVASAHEQSTGKGVRIAVIDGALNRDVPELKGAKVKLRSALRSDSLKLAKARSYSSAFYASHGTAMTTLLVGQGKGNAPGGAGITGMAPDAEVYFYQKDPDPTDQQSEWAGQLFREAVKDKVDIISYSYTGSLDLDEDIKKAQDAGIVVVAGAGNPNGPVGEPANLPGVVAVGVLDKKIRPWKKQPEGNITIVAPGVDIASGAMKGTATDARWVSGIERTGTSDATPLVAGALALVKSKYPHATGNQLIQQLIHSVGGRDFGYTQEGGFGVISLEELLARDPAGWPDENPLLKGPNSAFSTYPQSVWKDPSAPTPTPTPAGSADQAAADQSTNAAAQDEPSSALPWIIGAAALVVLLIVAAAVVRRRRTASPALTGTTGGTSDGTQ</sequence>
<dbReference type="AlphaFoldDB" id="A0A2S0WQP5"/>
<dbReference type="SUPFAM" id="SSF52743">
    <property type="entry name" value="Subtilisin-like"/>
    <property type="match status" value="1"/>
</dbReference>
<accession>A0A5F2EYS1</accession>
<feature type="active site" description="Charge relay system" evidence="5">
    <location>
        <position position="247"/>
    </location>
</feature>
<proteinExistence type="inferred from homology"/>
<keyword evidence="7" id="KW-0812">Transmembrane</keyword>
<dbReference type="GO" id="GO:0004252">
    <property type="term" value="F:serine-type endopeptidase activity"/>
    <property type="evidence" value="ECO:0007669"/>
    <property type="project" value="UniProtKB-UniRule"/>
</dbReference>